<protein>
    <recommendedName>
        <fullName evidence="3">Helicase XPB/Ssl2 N-terminal domain-containing protein</fullName>
    </recommendedName>
</protein>
<sequence length="584" mass="66538">MGLSDYFSEHYTSERLKEFIKLLGGSSQILRKADRVQFIVQHLLDPESLRQIWKQMDGLSRKAVAAAYHNDGIFDAEAFVAQYGSLPQRPSSGRWQWYRPLILFDLFLQNGRLHPELMPLLADLVPPPERFQLQGLVEAPRHDRVDGETAELIRADTEEAGWHDLLLLLQLVEQGDVRLSKTSNRLTPGCTELLLGKLLQGDFFPPENPCKFDETIRPFGLTQFAIGAGLISTAKNGVLTDRGRTFLVYQEPELLLEAFETWVERSSFDEVSRISALRGTRARGVTLTPPSMRRERIVEALSWCPQGVWISVTDFLRAIKIWQFNFDIEEGGLRKIYIGQGYYASQYGYTEWADDPWLLTTGLYIMAVLWEYLGSIGALDLLYLPPEKASLPGDAYYYDERNYSRYDGLCYFRITPLGAYLFGQASEYQPRRPADEPLFIIGADRCLRLLQPGQLTPVLAAQLEQIGEPVQEGVYRLDEQKILLALEGGMAFSLLQDLLRQRHQGPLPAEVEEWLHQLYANSRAFSIRSRALLIRAGAEEVEMALADPVLGKFARRVDARTLVIPASQETRFRNRLRELGYGIR</sequence>
<evidence type="ECO:0000313" key="1">
    <source>
        <dbReference type="EMBL" id="TQE96748.1"/>
    </source>
</evidence>
<dbReference type="EMBL" id="VIGC01000006">
    <property type="protein sequence ID" value="TQE96748.1"/>
    <property type="molecule type" value="Genomic_DNA"/>
</dbReference>
<evidence type="ECO:0008006" key="3">
    <source>
        <dbReference type="Google" id="ProtNLM"/>
    </source>
</evidence>
<accession>A0A540VIZ9</accession>
<dbReference type="RefSeq" id="WP_141609120.1">
    <property type="nucleotide sequence ID" value="NZ_VIGC02000006.1"/>
</dbReference>
<name>A0A540VIZ9_9CHLR</name>
<dbReference type="AlphaFoldDB" id="A0A540VIZ9"/>
<dbReference type="Proteomes" id="UP000317371">
    <property type="component" value="Unassembled WGS sequence"/>
</dbReference>
<proteinExistence type="predicted"/>
<organism evidence="1 2">
    <name type="scientific">Litorilinea aerophila</name>
    <dbReference type="NCBI Taxonomy" id="1204385"/>
    <lineage>
        <taxon>Bacteria</taxon>
        <taxon>Bacillati</taxon>
        <taxon>Chloroflexota</taxon>
        <taxon>Caldilineae</taxon>
        <taxon>Caldilineales</taxon>
        <taxon>Caldilineaceae</taxon>
        <taxon>Litorilinea</taxon>
    </lineage>
</organism>
<dbReference type="InParanoid" id="A0A540VIZ9"/>
<gene>
    <name evidence="1" type="ORF">FKZ61_05660</name>
</gene>
<keyword evidence="2" id="KW-1185">Reference proteome</keyword>
<comment type="caution">
    <text evidence="1">The sequence shown here is derived from an EMBL/GenBank/DDBJ whole genome shotgun (WGS) entry which is preliminary data.</text>
</comment>
<reference evidence="1 2" key="1">
    <citation type="submission" date="2019-06" db="EMBL/GenBank/DDBJ databases">
        <title>Genome sequence of Litorilinea aerophila BAA-2444.</title>
        <authorList>
            <person name="Maclea K.S."/>
            <person name="Maurais E.G."/>
            <person name="Iannazzi L.C."/>
        </authorList>
    </citation>
    <scope>NUCLEOTIDE SEQUENCE [LARGE SCALE GENOMIC DNA]</scope>
    <source>
        <strain evidence="1 2">ATCC BAA-2444</strain>
    </source>
</reference>
<dbReference type="OrthoDB" id="443235at2"/>
<evidence type="ECO:0000313" key="2">
    <source>
        <dbReference type="Proteomes" id="UP000317371"/>
    </source>
</evidence>